<feature type="binding site" evidence="8 10">
    <location>
        <position position="73"/>
    </location>
    <ligand>
        <name>substrate</name>
    </ligand>
</feature>
<feature type="binding site" evidence="8 10">
    <location>
        <position position="110"/>
    </location>
    <ligand>
        <name>substrate</name>
    </ligand>
</feature>
<comment type="similarity">
    <text evidence="3 8">Belongs to the type-II 3-dehydroquinase family.</text>
</comment>
<reference evidence="12 13" key="1">
    <citation type="submission" date="2016-11" db="EMBL/GenBank/DDBJ databases">
        <authorList>
            <person name="Jaros S."/>
            <person name="Januszkiewicz K."/>
            <person name="Wedrychowicz H."/>
        </authorList>
    </citation>
    <scope>NUCLEOTIDE SEQUENCE [LARGE SCALE GENOMIC DNA]</scope>
    <source>
        <strain evidence="12 13">DSM 8605</strain>
    </source>
</reference>
<dbReference type="GO" id="GO:0003855">
    <property type="term" value="F:3-dehydroquinate dehydratase activity"/>
    <property type="evidence" value="ECO:0007669"/>
    <property type="project" value="UniProtKB-UniRule"/>
</dbReference>
<organism evidence="12 13">
    <name type="scientific">Clostridium grantii DSM 8605</name>
    <dbReference type="NCBI Taxonomy" id="1121316"/>
    <lineage>
        <taxon>Bacteria</taxon>
        <taxon>Bacillati</taxon>
        <taxon>Bacillota</taxon>
        <taxon>Clostridia</taxon>
        <taxon>Eubacteriales</taxon>
        <taxon>Clostridiaceae</taxon>
        <taxon>Clostridium</taxon>
    </lineage>
</organism>
<feature type="active site" description="Proton acceptor" evidence="8 9">
    <location>
        <position position="22"/>
    </location>
</feature>
<dbReference type="PROSITE" id="PS01029">
    <property type="entry name" value="DEHYDROQUINASE_II"/>
    <property type="match status" value="1"/>
</dbReference>
<dbReference type="Gene3D" id="3.40.50.9100">
    <property type="entry name" value="Dehydroquinase, class II"/>
    <property type="match status" value="1"/>
</dbReference>
<comment type="subunit">
    <text evidence="4 8">Homododecamer.</text>
</comment>
<accession>A0A1M5WLJ0</accession>
<gene>
    <name evidence="8" type="primary">aroQ</name>
    <name evidence="12" type="ORF">SAMN02745207_02979</name>
</gene>
<dbReference type="InterPro" id="IPR036441">
    <property type="entry name" value="DHquinase_II_sf"/>
</dbReference>
<evidence type="ECO:0000256" key="6">
    <source>
        <dbReference type="ARBA" id="ARBA00023141"/>
    </source>
</evidence>
<comment type="catalytic activity">
    <reaction evidence="1 8">
        <text>3-dehydroquinate = 3-dehydroshikimate + H2O</text>
        <dbReference type="Rhea" id="RHEA:21096"/>
        <dbReference type="ChEBI" id="CHEBI:15377"/>
        <dbReference type="ChEBI" id="CHEBI:16630"/>
        <dbReference type="ChEBI" id="CHEBI:32364"/>
        <dbReference type="EC" id="4.2.1.10"/>
    </reaction>
</comment>
<dbReference type="EC" id="4.2.1.10" evidence="5 8"/>
<dbReference type="RefSeq" id="WP_073339218.1">
    <property type="nucleotide sequence ID" value="NZ_FQXM01000018.1"/>
</dbReference>
<dbReference type="GO" id="GO:0008652">
    <property type="term" value="P:amino acid biosynthetic process"/>
    <property type="evidence" value="ECO:0007669"/>
    <property type="project" value="UniProtKB-KW"/>
</dbReference>
<keyword evidence="8" id="KW-0028">Amino-acid biosynthesis</keyword>
<name>A0A1M5WLJ0_9CLOT</name>
<feature type="binding site" evidence="8 10">
    <location>
        <position position="79"/>
    </location>
    <ligand>
        <name>substrate</name>
    </ligand>
</feature>
<evidence type="ECO:0000256" key="10">
    <source>
        <dbReference type="PIRSR" id="PIRSR001399-2"/>
    </source>
</evidence>
<dbReference type="GO" id="GO:0009423">
    <property type="term" value="P:chorismate biosynthetic process"/>
    <property type="evidence" value="ECO:0007669"/>
    <property type="project" value="UniProtKB-UniRule"/>
</dbReference>
<dbReference type="EMBL" id="FQXM01000018">
    <property type="protein sequence ID" value="SHH88282.1"/>
    <property type="molecule type" value="Genomic_DNA"/>
</dbReference>
<proteinExistence type="inferred from homology"/>
<dbReference type="NCBIfam" id="NF003806">
    <property type="entry name" value="PRK05395.1-3"/>
    <property type="match status" value="1"/>
</dbReference>
<dbReference type="InterPro" id="IPR018509">
    <property type="entry name" value="DHquinase_II_CS"/>
</dbReference>
<dbReference type="NCBIfam" id="NF003807">
    <property type="entry name" value="PRK05395.1-4"/>
    <property type="match status" value="1"/>
</dbReference>
<keyword evidence="6 8" id="KW-0057">Aromatic amino acid biosynthesis</keyword>
<dbReference type="NCBIfam" id="TIGR01088">
    <property type="entry name" value="aroQ"/>
    <property type="match status" value="1"/>
</dbReference>
<evidence type="ECO:0000256" key="9">
    <source>
        <dbReference type="PIRSR" id="PIRSR001399-1"/>
    </source>
</evidence>
<dbReference type="GO" id="GO:0019631">
    <property type="term" value="P:quinate catabolic process"/>
    <property type="evidence" value="ECO:0007669"/>
    <property type="project" value="TreeGrafter"/>
</dbReference>
<feature type="binding site" evidence="8 10">
    <location>
        <begin position="100"/>
        <end position="101"/>
    </location>
    <ligand>
        <name>substrate</name>
    </ligand>
</feature>
<evidence type="ECO:0000256" key="8">
    <source>
        <dbReference type="HAMAP-Rule" id="MF_00169"/>
    </source>
</evidence>
<evidence type="ECO:0000313" key="13">
    <source>
        <dbReference type="Proteomes" id="UP000184447"/>
    </source>
</evidence>
<dbReference type="PANTHER" id="PTHR21272">
    <property type="entry name" value="CATABOLIC 3-DEHYDROQUINASE"/>
    <property type="match status" value="1"/>
</dbReference>
<keyword evidence="7 8" id="KW-0456">Lyase</keyword>
<protein>
    <recommendedName>
        <fullName evidence="5 8">3-dehydroquinate dehydratase</fullName>
        <shortName evidence="8">3-dehydroquinase</shortName>
        <ecNumber evidence="5 8">4.2.1.10</ecNumber>
    </recommendedName>
    <alternativeName>
        <fullName evidence="8">Type II DHQase</fullName>
    </alternativeName>
</protein>
<evidence type="ECO:0000313" key="12">
    <source>
        <dbReference type="EMBL" id="SHH88282.1"/>
    </source>
</evidence>
<dbReference type="OrthoDB" id="9790793at2"/>
<dbReference type="CDD" id="cd00466">
    <property type="entry name" value="DHQase_II"/>
    <property type="match status" value="1"/>
</dbReference>
<dbReference type="PANTHER" id="PTHR21272:SF3">
    <property type="entry name" value="CATABOLIC 3-DEHYDROQUINASE"/>
    <property type="match status" value="1"/>
</dbReference>
<evidence type="ECO:0000256" key="1">
    <source>
        <dbReference type="ARBA" id="ARBA00001864"/>
    </source>
</evidence>
<dbReference type="PIRSF" id="PIRSF001399">
    <property type="entry name" value="DHquinase_II"/>
    <property type="match status" value="1"/>
</dbReference>
<keyword evidence="13" id="KW-1185">Reference proteome</keyword>
<evidence type="ECO:0000256" key="2">
    <source>
        <dbReference type="ARBA" id="ARBA00004902"/>
    </source>
</evidence>
<dbReference type="Proteomes" id="UP000184447">
    <property type="component" value="Unassembled WGS sequence"/>
</dbReference>
<dbReference type="SUPFAM" id="SSF52304">
    <property type="entry name" value="Type II 3-dehydroquinate dehydratase"/>
    <property type="match status" value="1"/>
</dbReference>
<dbReference type="AlphaFoldDB" id="A0A1M5WLJ0"/>
<dbReference type="GO" id="GO:0009073">
    <property type="term" value="P:aromatic amino acid family biosynthetic process"/>
    <property type="evidence" value="ECO:0007669"/>
    <property type="project" value="UniProtKB-KW"/>
</dbReference>
<dbReference type="UniPathway" id="UPA00053">
    <property type="reaction ID" value="UER00086"/>
</dbReference>
<dbReference type="STRING" id="1121316.SAMN02745207_02979"/>
<evidence type="ECO:0000256" key="5">
    <source>
        <dbReference type="ARBA" id="ARBA00012060"/>
    </source>
</evidence>
<dbReference type="Pfam" id="PF01220">
    <property type="entry name" value="DHquinase_II"/>
    <property type="match status" value="1"/>
</dbReference>
<feature type="binding site" evidence="8 10">
    <location>
        <position position="86"/>
    </location>
    <ligand>
        <name>substrate</name>
    </ligand>
</feature>
<feature type="active site" description="Proton donor" evidence="8 9">
    <location>
        <position position="99"/>
    </location>
</feature>
<evidence type="ECO:0000256" key="7">
    <source>
        <dbReference type="ARBA" id="ARBA00023239"/>
    </source>
</evidence>
<dbReference type="NCBIfam" id="NF003805">
    <property type="entry name" value="PRK05395.1-2"/>
    <property type="match status" value="1"/>
</dbReference>
<comment type="pathway">
    <text evidence="2 8">Metabolic intermediate biosynthesis; chorismate biosynthesis; chorismate from D-erythrose 4-phosphate and phosphoenolpyruvate: step 3/7.</text>
</comment>
<dbReference type="HAMAP" id="MF_00169">
    <property type="entry name" value="AroQ"/>
    <property type="match status" value="1"/>
</dbReference>
<evidence type="ECO:0000256" key="4">
    <source>
        <dbReference type="ARBA" id="ARBA00011193"/>
    </source>
</evidence>
<comment type="function">
    <text evidence="8">Catalyzes a trans-dehydration via an enolate intermediate.</text>
</comment>
<feature type="site" description="Transition state stabilizer" evidence="8 11">
    <location>
        <position position="17"/>
    </location>
</feature>
<evidence type="ECO:0000256" key="11">
    <source>
        <dbReference type="PIRSR" id="PIRSR001399-3"/>
    </source>
</evidence>
<sequence>MKILVINGPNLNLLGTREKGIYGDKDYEDLCDYIKESAKELNLEIEVVQSNYEGGIIDFIHNAYNNFNGILINPAAYTHYSIAIYDALKGINLPTVEVHISNIHKREEYRKKSVTAEACVGQISGFGFHGYKLGLQALKEII</sequence>
<dbReference type="InterPro" id="IPR001874">
    <property type="entry name" value="DHquinase_II"/>
</dbReference>
<evidence type="ECO:0000256" key="3">
    <source>
        <dbReference type="ARBA" id="ARBA00011037"/>
    </source>
</evidence>